<dbReference type="InterPro" id="IPR050107">
    <property type="entry name" value="ABC_carbohydrate_import_ATPase"/>
</dbReference>
<evidence type="ECO:0000256" key="1">
    <source>
        <dbReference type="ARBA" id="ARBA00022741"/>
    </source>
</evidence>
<keyword evidence="1" id="KW-0547">Nucleotide-binding</keyword>
<dbReference type="PANTHER" id="PTHR43790">
    <property type="entry name" value="CARBOHYDRATE TRANSPORT ATP-BINDING PROTEIN MG119-RELATED"/>
    <property type="match status" value="1"/>
</dbReference>
<feature type="domain" description="ABC transporter" evidence="4">
    <location>
        <begin position="6"/>
        <end position="241"/>
    </location>
</feature>
<comment type="caution">
    <text evidence="5">The sequence shown here is derived from an EMBL/GenBank/DDBJ whole genome shotgun (WGS) entry which is preliminary data.</text>
</comment>
<dbReference type="GO" id="GO:0016887">
    <property type="term" value="F:ATP hydrolysis activity"/>
    <property type="evidence" value="ECO:0007669"/>
    <property type="project" value="InterPro"/>
</dbReference>
<reference evidence="5 6" key="1">
    <citation type="submission" date="2018-08" db="EMBL/GenBank/DDBJ databases">
        <title>Murine metabolic-syndrome-specific gut microbial biobank.</title>
        <authorList>
            <person name="Liu C."/>
        </authorList>
    </citation>
    <scope>NUCLEOTIDE SEQUENCE [LARGE SCALE GENOMIC DNA]</scope>
    <source>
        <strain evidence="5 6">583</strain>
    </source>
</reference>
<accession>A0A845R0W2</accession>
<dbReference type="GO" id="GO:0005524">
    <property type="term" value="F:ATP binding"/>
    <property type="evidence" value="ECO:0007669"/>
    <property type="project" value="UniProtKB-KW"/>
</dbReference>
<dbReference type="InterPro" id="IPR003439">
    <property type="entry name" value="ABC_transporter-like_ATP-bd"/>
</dbReference>
<dbReference type="CDD" id="cd00267">
    <property type="entry name" value="ABC_ATPase"/>
    <property type="match status" value="1"/>
</dbReference>
<dbReference type="AlphaFoldDB" id="A0A845R0W2"/>
<dbReference type="PROSITE" id="PS50893">
    <property type="entry name" value="ABC_TRANSPORTER_2"/>
    <property type="match status" value="1"/>
</dbReference>
<evidence type="ECO:0000313" key="6">
    <source>
        <dbReference type="Proteomes" id="UP000467132"/>
    </source>
</evidence>
<dbReference type="Pfam" id="PF00005">
    <property type="entry name" value="ABC_tran"/>
    <property type="match status" value="1"/>
</dbReference>
<keyword evidence="2 5" id="KW-0067">ATP-binding</keyword>
<organism evidence="5 6">
    <name type="scientific">Senegalia massiliensis</name>
    <dbReference type="NCBI Taxonomy" id="1720316"/>
    <lineage>
        <taxon>Bacteria</taxon>
        <taxon>Bacillati</taxon>
        <taxon>Bacillota</taxon>
        <taxon>Clostridia</taxon>
        <taxon>Eubacteriales</taxon>
        <taxon>Clostridiaceae</taxon>
        <taxon>Senegalia</taxon>
    </lineage>
</organism>
<evidence type="ECO:0000256" key="3">
    <source>
        <dbReference type="SAM" id="Coils"/>
    </source>
</evidence>
<name>A0A845R0W2_9CLOT</name>
<evidence type="ECO:0000313" key="5">
    <source>
        <dbReference type="EMBL" id="NBI07128.1"/>
    </source>
</evidence>
<protein>
    <submittedName>
        <fullName evidence="5">Sugar ABC transporter ATP-binding protein</fullName>
    </submittedName>
</protein>
<dbReference type="Gene3D" id="3.40.50.300">
    <property type="entry name" value="P-loop containing nucleotide triphosphate hydrolases"/>
    <property type="match status" value="2"/>
</dbReference>
<keyword evidence="3" id="KW-0175">Coiled coil</keyword>
<keyword evidence="6" id="KW-1185">Reference proteome</keyword>
<sequence>MNGEILRIENVSRKIDGITYLDNINFNIRKGEILGLLPLDNHGKEQLIELIIKNLNIDYGRVYFDEKLVNYYEYSDMQYNEVYVIDKNTKLISELKVIDNIYVLNNTLNQFIINENILSKKAKAIFEYFDLDINPDKYISDLSQFEKVVVETIKAVINGAKLIILNELSNFLSINELYNFQKLIKYYSNKDISFLYMANHHEEAFKICNRVCLLEDGKIVKVIEKNDYSDEIMLPYIVEFDSNTNSKISDNENIIIGFEDFTTTNIYKLNIRINKGECITILDKDNKGIQDIVEFLKGNLTLIDGNIIFNRKTIKSIRDLNSLIENEILFIPENPIDNFLFFNMSYLENLMFLLEQKLNNNLSFRKKIKRLKENYKLLEDVNINENDISNLSKKSLYDLIYFKVYEFKPKLIFLMQPFSGADMYLRARIIQLINKLKNEGITIIILAVSISDTLIVSDRLITIKDDSVF</sequence>
<feature type="coiled-coil region" evidence="3">
    <location>
        <begin position="354"/>
        <end position="381"/>
    </location>
</feature>
<evidence type="ECO:0000259" key="4">
    <source>
        <dbReference type="PROSITE" id="PS50893"/>
    </source>
</evidence>
<dbReference type="OrthoDB" id="2078674at2"/>
<dbReference type="InterPro" id="IPR027417">
    <property type="entry name" value="P-loop_NTPase"/>
</dbReference>
<evidence type="ECO:0000256" key="2">
    <source>
        <dbReference type="ARBA" id="ARBA00022840"/>
    </source>
</evidence>
<dbReference type="Proteomes" id="UP000467132">
    <property type="component" value="Unassembled WGS sequence"/>
</dbReference>
<dbReference type="EMBL" id="QXXA01000010">
    <property type="protein sequence ID" value="NBI07128.1"/>
    <property type="molecule type" value="Genomic_DNA"/>
</dbReference>
<proteinExistence type="predicted"/>
<dbReference type="RefSeq" id="WP_160197593.1">
    <property type="nucleotide sequence ID" value="NZ_QXXA01000010.1"/>
</dbReference>
<dbReference type="SUPFAM" id="SSF52540">
    <property type="entry name" value="P-loop containing nucleoside triphosphate hydrolases"/>
    <property type="match status" value="2"/>
</dbReference>
<dbReference type="PANTHER" id="PTHR43790:SF8">
    <property type="entry name" value="SUGAR ABC TRANSPORTER ATP-BINDING PROTEIN"/>
    <property type="match status" value="1"/>
</dbReference>
<gene>
    <name evidence="5" type="ORF">D3Z33_09720</name>
</gene>